<accession>S3CHW4</accession>
<name>S3CHW4_OPHP1</name>
<evidence type="ECO:0000259" key="1">
    <source>
        <dbReference type="Pfam" id="PF20150"/>
    </source>
</evidence>
<evidence type="ECO:0000313" key="2">
    <source>
        <dbReference type="EMBL" id="EPE05943.1"/>
    </source>
</evidence>
<protein>
    <recommendedName>
        <fullName evidence="1">2EXR domain-containing protein</fullName>
    </recommendedName>
</protein>
<feature type="domain" description="2EXR" evidence="1">
    <location>
        <begin position="115"/>
        <end position="178"/>
    </location>
</feature>
<gene>
    <name evidence="2" type="ORF">F503_02772</name>
</gene>
<dbReference type="HOGENOM" id="CLU_960086_0_0_1"/>
<keyword evidence="3" id="KW-1185">Reference proteome</keyword>
<dbReference type="AlphaFoldDB" id="S3CHW4"/>
<dbReference type="Proteomes" id="UP000016923">
    <property type="component" value="Unassembled WGS sequence"/>
</dbReference>
<reference evidence="2 3" key="1">
    <citation type="journal article" date="2013" name="BMC Genomics">
        <title>The genome and transcriptome of the pine saprophyte Ophiostoma piceae, and a comparison with the bark beetle-associated pine pathogen Grosmannia clavigera.</title>
        <authorList>
            <person name="Haridas S."/>
            <person name="Wang Y."/>
            <person name="Lim L."/>
            <person name="Massoumi Alamouti S."/>
            <person name="Jackman S."/>
            <person name="Docking R."/>
            <person name="Robertson G."/>
            <person name="Birol I."/>
            <person name="Bohlmann J."/>
            <person name="Breuil C."/>
        </authorList>
    </citation>
    <scope>NUCLEOTIDE SEQUENCE [LARGE SCALE GENOMIC DNA]</scope>
    <source>
        <strain evidence="2 3">UAMH 11346</strain>
    </source>
</reference>
<proteinExistence type="predicted"/>
<dbReference type="InterPro" id="IPR045518">
    <property type="entry name" value="2EXR"/>
</dbReference>
<dbReference type="VEuPathDB" id="FungiDB:F503_02772"/>
<dbReference type="eggNOG" id="ENOG502RA93">
    <property type="taxonomic scope" value="Eukaryota"/>
</dbReference>
<dbReference type="Pfam" id="PF20150">
    <property type="entry name" value="2EXR"/>
    <property type="match status" value="1"/>
</dbReference>
<organism evidence="2 3">
    <name type="scientific">Ophiostoma piceae (strain UAMH 11346)</name>
    <name type="common">Sap stain fungus</name>
    <dbReference type="NCBI Taxonomy" id="1262450"/>
    <lineage>
        <taxon>Eukaryota</taxon>
        <taxon>Fungi</taxon>
        <taxon>Dikarya</taxon>
        <taxon>Ascomycota</taxon>
        <taxon>Pezizomycotina</taxon>
        <taxon>Sordariomycetes</taxon>
        <taxon>Sordariomycetidae</taxon>
        <taxon>Ophiostomatales</taxon>
        <taxon>Ophiostomataceae</taxon>
        <taxon>Ophiostoma</taxon>
    </lineage>
</organism>
<evidence type="ECO:0000313" key="3">
    <source>
        <dbReference type="Proteomes" id="UP000016923"/>
    </source>
</evidence>
<sequence>MTLVPTFPQLGRLESEIRGILYNKLLPLNSNIRLLQGLVVDPAHRNRLLHQTGEVGNIIEDVCMSSLRVIQCASNLARVAQRATDLATARTGKLQKKRIRCKRKPKPEPPSQRTFRLFPLLPPELRIKIWEAAAEPPPCAHYFSHYDQDHVTHEPGAGFMKDTALWFTCRESRYQMFLLYRRAKRDYGRLADGHDVCDEDSCQLWRMVGQLNHDSTNFRDQMHTLTSRAEYAFGFLRTWVNTIKREGSTGRIKTLMDILSRGEGWRVGETEIPLQALHSMCANLSDEGLY</sequence>
<dbReference type="PANTHER" id="PTHR35910:SF1">
    <property type="entry name" value="2EXR DOMAIN-CONTAINING PROTEIN"/>
    <property type="match status" value="1"/>
</dbReference>
<dbReference type="PANTHER" id="PTHR35910">
    <property type="entry name" value="2EXR DOMAIN-CONTAINING PROTEIN"/>
    <property type="match status" value="1"/>
</dbReference>
<dbReference type="EMBL" id="KE148154">
    <property type="protein sequence ID" value="EPE05943.1"/>
    <property type="molecule type" value="Genomic_DNA"/>
</dbReference>